<organism evidence="8 9">
    <name type="scientific">Glutamicibacter bergerei</name>
    <dbReference type="NCBI Taxonomy" id="256702"/>
    <lineage>
        <taxon>Bacteria</taxon>
        <taxon>Bacillati</taxon>
        <taxon>Actinomycetota</taxon>
        <taxon>Actinomycetes</taxon>
        <taxon>Micrococcales</taxon>
        <taxon>Micrococcaceae</taxon>
        <taxon>Glutamicibacter</taxon>
    </lineage>
</organism>
<evidence type="ECO:0000256" key="1">
    <source>
        <dbReference type="ARBA" id="ARBA00010945"/>
    </source>
</evidence>
<dbReference type="CDD" id="cd01700">
    <property type="entry name" value="PolY_Pol_V_umuC"/>
    <property type="match status" value="1"/>
</dbReference>
<dbReference type="Gene3D" id="3.30.70.270">
    <property type="match status" value="1"/>
</dbReference>
<sequence>MSAEPRTSGHSDHVALVDVNNFYVSCERIFDYSLRNRPVVVLSNNDGCVVARSQEAKDLGIATGEPFFKVRRLMDSHNLAVRSSNYELYGDISARVMELLGRFGTWQEVYSIDESFIGLNGTLEQVRDTAVQIRAAITQSIGVPVCVGVSATKTLAKFSNHIAKHNPSMDGVCIEQLMEPALVSRIMSQVPATDVWGVGKKTGQKLTGMGVQSIAQLKATDPQLIRKKFSVVLQRTVMELNGQRCIGPVEERSDKGQVMFTRSFSTPVRTREAMDQVMSIYAQKAASRLASEGRYASLLTVTAGTSRFATSAASFPSAQIRLVRPTRDPIVLTKIAVAAMNELMEPGIDYVRGGVILSGLSEHPGVDELDLGLLGSTSAEESEKVNVSDVVQQVSQRFGAKAIGLGSAGLAKAPEWSMKREHMSPRYTSDWDELFTVQA</sequence>
<dbReference type="InterPro" id="IPR025188">
    <property type="entry name" value="DUF4113"/>
</dbReference>
<comment type="caution">
    <text evidence="8">The sequence shown here is derived from an EMBL/GenBank/DDBJ whole genome shotgun (WGS) entry which is preliminary data.</text>
</comment>
<keyword evidence="2" id="KW-0227">DNA damage</keyword>
<gene>
    <name evidence="8" type="ORF">ACFO7V_12370</name>
</gene>
<dbReference type="RefSeq" id="WP_346060315.1">
    <property type="nucleotide sequence ID" value="NZ_BAAAVQ010000117.1"/>
</dbReference>
<keyword evidence="9" id="KW-1185">Reference proteome</keyword>
<evidence type="ECO:0000256" key="2">
    <source>
        <dbReference type="ARBA" id="ARBA00022763"/>
    </source>
</evidence>
<evidence type="ECO:0000256" key="5">
    <source>
        <dbReference type="ARBA" id="ARBA00023236"/>
    </source>
</evidence>
<dbReference type="Pfam" id="PF11799">
    <property type="entry name" value="IMS_C"/>
    <property type="match status" value="1"/>
</dbReference>
<evidence type="ECO:0000256" key="4">
    <source>
        <dbReference type="ARBA" id="ARBA00023204"/>
    </source>
</evidence>
<name>A0ABV9MLT3_9MICC</name>
<dbReference type="Pfam" id="PF00817">
    <property type="entry name" value="IMS"/>
    <property type="match status" value="1"/>
</dbReference>
<keyword evidence="5" id="KW-0742">SOS response</keyword>
<dbReference type="InterPro" id="IPR017961">
    <property type="entry name" value="DNA_pol_Y-fam_little_finger"/>
</dbReference>
<dbReference type="InterPro" id="IPR001126">
    <property type="entry name" value="UmuC"/>
</dbReference>
<comment type="similarity">
    <text evidence="1">Belongs to the DNA polymerase type-Y family.</text>
</comment>
<dbReference type="Gene3D" id="1.10.150.20">
    <property type="entry name" value="5' to 3' exonuclease, C-terminal subdomain"/>
    <property type="match status" value="1"/>
</dbReference>
<reference evidence="9" key="1">
    <citation type="journal article" date="2019" name="Int. J. Syst. Evol. Microbiol.">
        <title>The Global Catalogue of Microorganisms (GCM) 10K type strain sequencing project: providing services to taxonomists for standard genome sequencing and annotation.</title>
        <authorList>
            <consortium name="The Broad Institute Genomics Platform"/>
            <consortium name="The Broad Institute Genome Sequencing Center for Infectious Disease"/>
            <person name="Wu L."/>
            <person name="Ma J."/>
        </authorList>
    </citation>
    <scope>NUCLEOTIDE SEQUENCE [LARGE SCALE GENOMIC DNA]</scope>
    <source>
        <strain evidence="9">CGMCC 1.12849</strain>
    </source>
</reference>
<comment type="function">
    <text evidence="6">Poorly processive, error-prone DNA polymerase involved in untargeted mutagenesis. Copies undamaged DNA at stalled replication forks, which arise in vivo from mismatched or misaligned primer ends. These misaligned primers can be extended by PolIV. Exhibits no 3'-5' exonuclease (proofreading) activity. May be involved in translesional synthesis, in conjunction with the beta clamp from PolIII.</text>
</comment>
<evidence type="ECO:0000313" key="9">
    <source>
        <dbReference type="Proteomes" id="UP001595884"/>
    </source>
</evidence>
<dbReference type="SUPFAM" id="SSF56672">
    <property type="entry name" value="DNA/RNA polymerases"/>
    <property type="match status" value="1"/>
</dbReference>
<dbReference type="Pfam" id="PF13438">
    <property type="entry name" value="DUF4113"/>
    <property type="match status" value="1"/>
</dbReference>
<dbReference type="PANTHER" id="PTHR11076:SF34">
    <property type="entry name" value="PROTEIN UMUC"/>
    <property type="match status" value="1"/>
</dbReference>
<protein>
    <submittedName>
        <fullName evidence="8">Y-family DNA polymerase</fullName>
    </submittedName>
</protein>
<dbReference type="PROSITE" id="PS50173">
    <property type="entry name" value="UMUC"/>
    <property type="match status" value="1"/>
</dbReference>
<evidence type="ECO:0000256" key="6">
    <source>
        <dbReference type="ARBA" id="ARBA00025589"/>
    </source>
</evidence>
<evidence type="ECO:0000259" key="7">
    <source>
        <dbReference type="PROSITE" id="PS50173"/>
    </source>
</evidence>
<keyword evidence="3" id="KW-0741">SOS mutagenesis</keyword>
<dbReference type="InterPro" id="IPR043128">
    <property type="entry name" value="Rev_trsase/Diguanyl_cyclase"/>
</dbReference>
<dbReference type="EMBL" id="JBHSHE010000057">
    <property type="protein sequence ID" value="MFC4716927.1"/>
    <property type="molecule type" value="Genomic_DNA"/>
</dbReference>
<keyword evidence="4" id="KW-0234">DNA repair</keyword>
<evidence type="ECO:0000256" key="3">
    <source>
        <dbReference type="ARBA" id="ARBA00023199"/>
    </source>
</evidence>
<dbReference type="InterPro" id="IPR050116">
    <property type="entry name" value="DNA_polymerase-Y"/>
</dbReference>
<proteinExistence type="inferred from homology"/>
<evidence type="ECO:0000313" key="8">
    <source>
        <dbReference type="EMBL" id="MFC4716927.1"/>
    </source>
</evidence>
<feature type="domain" description="UmuC" evidence="7">
    <location>
        <begin position="14"/>
        <end position="199"/>
    </location>
</feature>
<dbReference type="InterPro" id="IPR043502">
    <property type="entry name" value="DNA/RNA_pol_sf"/>
</dbReference>
<dbReference type="PANTHER" id="PTHR11076">
    <property type="entry name" value="DNA REPAIR POLYMERASE UMUC / TRANSFERASE FAMILY MEMBER"/>
    <property type="match status" value="1"/>
</dbReference>
<dbReference type="Proteomes" id="UP001595884">
    <property type="component" value="Unassembled WGS sequence"/>
</dbReference>
<accession>A0ABV9MLT3</accession>
<dbReference type="Gene3D" id="3.40.1170.60">
    <property type="match status" value="1"/>
</dbReference>